<organism evidence="1 2">
    <name type="scientific">Desulfonema magnum</name>
    <dbReference type="NCBI Taxonomy" id="45655"/>
    <lineage>
        <taxon>Bacteria</taxon>
        <taxon>Pseudomonadati</taxon>
        <taxon>Thermodesulfobacteriota</taxon>
        <taxon>Desulfobacteria</taxon>
        <taxon>Desulfobacterales</taxon>
        <taxon>Desulfococcaceae</taxon>
        <taxon>Desulfonema</taxon>
    </lineage>
</organism>
<dbReference type="Proteomes" id="UP000663722">
    <property type="component" value="Chromosome"/>
</dbReference>
<evidence type="ECO:0000313" key="1">
    <source>
        <dbReference type="EMBL" id="QTA87452.1"/>
    </source>
</evidence>
<dbReference type="KEGG" id="dmm:dnm_034860"/>
<gene>
    <name evidence="1" type="ORF">dnm_034860</name>
</gene>
<proteinExistence type="predicted"/>
<name>A0A975BLH0_9BACT</name>
<protein>
    <submittedName>
        <fullName evidence="1">Uncharacterized protein</fullName>
    </submittedName>
</protein>
<evidence type="ECO:0000313" key="2">
    <source>
        <dbReference type="Proteomes" id="UP000663722"/>
    </source>
</evidence>
<accession>A0A975BLH0</accession>
<dbReference type="EMBL" id="CP061800">
    <property type="protein sequence ID" value="QTA87452.1"/>
    <property type="molecule type" value="Genomic_DNA"/>
</dbReference>
<reference evidence="1" key="1">
    <citation type="journal article" date="2021" name="Microb. Physiol.">
        <title>Proteogenomic Insights into the Physiology of Marine, Sulfate-Reducing, Filamentous Desulfonema limicola and Desulfonema magnum.</title>
        <authorList>
            <person name="Schnaars V."/>
            <person name="Wohlbrand L."/>
            <person name="Scheve S."/>
            <person name="Hinrichs C."/>
            <person name="Reinhardt R."/>
            <person name="Rabus R."/>
        </authorList>
    </citation>
    <scope>NUCLEOTIDE SEQUENCE</scope>
    <source>
        <strain evidence="1">4be13</strain>
    </source>
</reference>
<dbReference type="AlphaFoldDB" id="A0A975BLH0"/>
<sequence length="38" mass="4592">MGTSLLKIFFHLLIVSRLKICEKSLWKRIMRTLFQVLK</sequence>
<keyword evidence="2" id="KW-1185">Reference proteome</keyword>